<dbReference type="PANTHER" id="PTHR46558">
    <property type="entry name" value="TRACRIPTIONAL REGULATORY PROTEIN-RELATED-RELATED"/>
    <property type="match status" value="1"/>
</dbReference>
<dbReference type="CDD" id="cd00093">
    <property type="entry name" value="HTH_XRE"/>
    <property type="match status" value="1"/>
</dbReference>
<name>A0A4P8XU65_9FIRM</name>
<dbReference type="SUPFAM" id="SSF47413">
    <property type="entry name" value="lambda repressor-like DNA-binding domains"/>
    <property type="match status" value="1"/>
</dbReference>
<evidence type="ECO:0000256" key="1">
    <source>
        <dbReference type="ARBA" id="ARBA00023125"/>
    </source>
</evidence>
<dbReference type="InterPro" id="IPR001387">
    <property type="entry name" value="Cro/C1-type_HTH"/>
</dbReference>
<evidence type="ECO:0000259" key="2">
    <source>
        <dbReference type="PROSITE" id="PS50943"/>
    </source>
</evidence>
<keyword evidence="1" id="KW-0238">DNA-binding</keyword>
<gene>
    <name evidence="3" type="ORF">E5Z56_04010</name>
</gene>
<dbReference type="PROSITE" id="PS50943">
    <property type="entry name" value="HTH_CROC1"/>
    <property type="match status" value="1"/>
</dbReference>
<protein>
    <submittedName>
        <fullName evidence="3">Helix-turn-helix transcriptional regulator</fullName>
    </submittedName>
</protein>
<evidence type="ECO:0000313" key="3">
    <source>
        <dbReference type="EMBL" id="QCT06575.1"/>
    </source>
</evidence>
<dbReference type="AlphaFoldDB" id="A0A4P8XU65"/>
<reference evidence="3 4" key="1">
    <citation type="submission" date="2019-04" db="EMBL/GenBank/DDBJ databases">
        <authorList>
            <person name="Embree M."/>
            <person name="Gaffney J.R."/>
        </authorList>
    </citation>
    <scope>NUCLEOTIDE SEQUENCE [LARGE SCALE GENOMIC DNA]</scope>
    <source>
        <strain evidence="3 4">JE7A12</strain>
    </source>
</reference>
<accession>A0A4P8XU65</accession>
<dbReference type="Proteomes" id="UP000301475">
    <property type="component" value="Chromosome"/>
</dbReference>
<dbReference type="KEGG" id="ruj:E5Z56_04010"/>
<evidence type="ECO:0000313" key="4">
    <source>
        <dbReference type="Proteomes" id="UP000301475"/>
    </source>
</evidence>
<dbReference type="OrthoDB" id="1861647at2"/>
<sequence>MANKNLGNLLKIYRKNSLLTQQQVADALNINRTTYTYYETGKTEPSIDTLHKLIKIFGITYDDLLPSEKNPKSIKDSFLRAKGDEAIYNLTKEEQQFIISLRAMSPEERAEFLKNLK</sequence>
<dbReference type="Pfam" id="PF01381">
    <property type="entry name" value="HTH_3"/>
    <property type="match status" value="1"/>
</dbReference>
<dbReference type="EMBL" id="CP039381">
    <property type="protein sequence ID" value="QCT06575.1"/>
    <property type="molecule type" value="Genomic_DNA"/>
</dbReference>
<keyword evidence="4" id="KW-1185">Reference proteome</keyword>
<feature type="domain" description="HTH cro/C1-type" evidence="2">
    <location>
        <begin position="10"/>
        <end position="64"/>
    </location>
</feature>
<dbReference type="PANTHER" id="PTHR46558:SF14">
    <property type="entry name" value="HTH-TYPE TRANSCRIPTIONAL REGULATOR ANSR"/>
    <property type="match status" value="1"/>
</dbReference>
<dbReference type="InterPro" id="IPR010982">
    <property type="entry name" value="Lambda_DNA-bd_dom_sf"/>
</dbReference>
<dbReference type="Gene3D" id="1.10.260.40">
    <property type="entry name" value="lambda repressor-like DNA-binding domains"/>
    <property type="match status" value="1"/>
</dbReference>
<dbReference type="RefSeq" id="WP_138156637.1">
    <property type="nucleotide sequence ID" value="NZ_CP039381.1"/>
</dbReference>
<dbReference type="SMART" id="SM00530">
    <property type="entry name" value="HTH_XRE"/>
    <property type="match status" value="1"/>
</dbReference>
<proteinExistence type="predicted"/>
<dbReference type="GO" id="GO:0003677">
    <property type="term" value="F:DNA binding"/>
    <property type="evidence" value="ECO:0007669"/>
    <property type="project" value="UniProtKB-KW"/>
</dbReference>
<organism evidence="3 4">
    <name type="scientific">Ruminococcus bovis</name>
    <dbReference type="NCBI Taxonomy" id="2564099"/>
    <lineage>
        <taxon>Bacteria</taxon>
        <taxon>Bacillati</taxon>
        <taxon>Bacillota</taxon>
        <taxon>Clostridia</taxon>
        <taxon>Eubacteriales</taxon>
        <taxon>Oscillospiraceae</taxon>
        <taxon>Ruminococcus</taxon>
    </lineage>
</organism>